<sequence length="387" mass="43574">MANVESALYILSPFDTLFERIGVVMGWLVEGTIDLATLDRALASVVRKWPMLAGRLEMHDLEGKQKLYRVRIPLSAAPQDYARYTLTSSNSPHPLSKYTPLPIPLASDSLPHELLKHPKAPTLTTEWITGRLPLLHWHVTWFDRYDDSGKKRPFSCIGVTFPHALFDGLGIARVVHAVEAELLGREWEPPSIELEPGVNKNLLESTLDRAADEQSAKTGQTHSSSEYHATGLVTTWWVLMYFLWAIWQEKWHGGRRRLLLIPAKALGKLEDKTRAAAAEGQGDKPENRRVQLTRGDILAAFVFKNTFCDGYLPPESVVSASRNPGDVSRTLCRYKTLFPTPRMQVANTVVAAGYLDDGTMVMDVYFVKRRLELLERAILKLVEEAEC</sequence>
<evidence type="ECO:0000313" key="1">
    <source>
        <dbReference type="EMBL" id="KAJ3504394.1"/>
    </source>
</evidence>
<keyword evidence="2" id="KW-1185">Reference proteome</keyword>
<reference evidence="1" key="1">
    <citation type="submission" date="2022-07" db="EMBL/GenBank/DDBJ databases">
        <title>Genome Sequence of Agrocybe chaxingu.</title>
        <authorList>
            <person name="Buettner E."/>
        </authorList>
    </citation>
    <scope>NUCLEOTIDE SEQUENCE</scope>
    <source>
        <strain evidence="1">MP-N11</strain>
    </source>
</reference>
<proteinExistence type="predicted"/>
<dbReference type="AlphaFoldDB" id="A0A9W8MUJ9"/>
<organism evidence="1 2">
    <name type="scientific">Agrocybe chaxingu</name>
    <dbReference type="NCBI Taxonomy" id="84603"/>
    <lineage>
        <taxon>Eukaryota</taxon>
        <taxon>Fungi</taxon>
        <taxon>Dikarya</taxon>
        <taxon>Basidiomycota</taxon>
        <taxon>Agaricomycotina</taxon>
        <taxon>Agaricomycetes</taxon>
        <taxon>Agaricomycetidae</taxon>
        <taxon>Agaricales</taxon>
        <taxon>Agaricineae</taxon>
        <taxon>Strophariaceae</taxon>
        <taxon>Agrocybe</taxon>
    </lineage>
</organism>
<accession>A0A9W8MUJ9</accession>
<dbReference type="Proteomes" id="UP001148786">
    <property type="component" value="Unassembled WGS sequence"/>
</dbReference>
<evidence type="ECO:0000313" key="2">
    <source>
        <dbReference type="Proteomes" id="UP001148786"/>
    </source>
</evidence>
<protein>
    <submittedName>
        <fullName evidence="1">Uncharacterized protein</fullName>
    </submittedName>
</protein>
<dbReference type="EMBL" id="JANKHO010001016">
    <property type="protein sequence ID" value="KAJ3504394.1"/>
    <property type="molecule type" value="Genomic_DNA"/>
</dbReference>
<gene>
    <name evidence="1" type="ORF">NLJ89_g7955</name>
</gene>
<dbReference type="InterPro" id="IPR023213">
    <property type="entry name" value="CAT-like_dom_sf"/>
</dbReference>
<dbReference type="Gene3D" id="3.30.559.10">
    <property type="entry name" value="Chloramphenicol acetyltransferase-like domain"/>
    <property type="match status" value="1"/>
</dbReference>
<name>A0A9W8MUJ9_9AGAR</name>
<dbReference type="OrthoDB" id="21502at2759"/>
<comment type="caution">
    <text evidence="1">The sequence shown here is derived from an EMBL/GenBank/DDBJ whole genome shotgun (WGS) entry which is preliminary data.</text>
</comment>